<protein>
    <recommendedName>
        <fullName evidence="3">Thioredoxin-like fold domain-containing protein</fullName>
    </recommendedName>
</protein>
<gene>
    <name evidence="1" type="primary">Necator_chrII.g8125</name>
    <name evidence="1" type="ORF">RB195_020331</name>
</gene>
<accession>A0ABR1CIA2</accession>
<comment type="caution">
    <text evidence="1">The sequence shown here is derived from an EMBL/GenBank/DDBJ whole genome shotgun (WGS) entry which is preliminary data.</text>
</comment>
<evidence type="ECO:0000313" key="2">
    <source>
        <dbReference type="Proteomes" id="UP001303046"/>
    </source>
</evidence>
<dbReference type="Proteomes" id="UP001303046">
    <property type="component" value="Unassembled WGS sequence"/>
</dbReference>
<dbReference type="EMBL" id="JAVFWL010000002">
    <property type="protein sequence ID" value="KAK6738154.1"/>
    <property type="molecule type" value="Genomic_DNA"/>
</dbReference>
<organism evidence="1 2">
    <name type="scientific">Necator americanus</name>
    <name type="common">Human hookworm</name>
    <dbReference type="NCBI Taxonomy" id="51031"/>
    <lineage>
        <taxon>Eukaryota</taxon>
        <taxon>Metazoa</taxon>
        <taxon>Ecdysozoa</taxon>
        <taxon>Nematoda</taxon>
        <taxon>Chromadorea</taxon>
        <taxon>Rhabditida</taxon>
        <taxon>Rhabditina</taxon>
        <taxon>Rhabditomorpha</taxon>
        <taxon>Strongyloidea</taxon>
        <taxon>Ancylostomatidae</taxon>
        <taxon>Bunostominae</taxon>
        <taxon>Necator</taxon>
    </lineage>
</organism>
<proteinExistence type="predicted"/>
<sequence>MFCCFYVPYSYGELTDSDKAIDDIIMSHPTALKFFFFRKLARKCGIQDSDDGRQVPFIRIDGNFELATKFNGRIRSDIRAQLRWI</sequence>
<keyword evidence="2" id="KW-1185">Reference proteome</keyword>
<evidence type="ECO:0000313" key="1">
    <source>
        <dbReference type="EMBL" id="KAK6738154.1"/>
    </source>
</evidence>
<name>A0ABR1CIA2_NECAM</name>
<reference evidence="1 2" key="1">
    <citation type="submission" date="2023-08" db="EMBL/GenBank/DDBJ databases">
        <title>A Necator americanus chromosomal reference genome.</title>
        <authorList>
            <person name="Ilik V."/>
            <person name="Petrzelkova K.J."/>
            <person name="Pardy F."/>
            <person name="Fuh T."/>
            <person name="Niatou-Singa F.S."/>
            <person name="Gouil Q."/>
            <person name="Baker L."/>
            <person name="Ritchie M.E."/>
            <person name="Jex A.R."/>
            <person name="Gazzola D."/>
            <person name="Li H."/>
            <person name="Toshio Fujiwara R."/>
            <person name="Zhan B."/>
            <person name="Aroian R.V."/>
            <person name="Pafco B."/>
            <person name="Schwarz E.M."/>
        </authorList>
    </citation>
    <scope>NUCLEOTIDE SEQUENCE [LARGE SCALE GENOMIC DNA]</scope>
    <source>
        <strain evidence="1 2">Aroian</strain>
        <tissue evidence="1">Whole animal</tissue>
    </source>
</reference>
<evidence type="ECO:0008006" key="3">
    <source>
        <dbReference type="Google" id="ProtNLM"/>
    </source>
</evidence>